<sequence length="321" mass="37245">MALIHGYTIYPSARKHEVVAEKELSKEIPTDAYQWLQFDLSDPETTTTIRSLEGLDELFVEALLKEATRPRMSISNDDMLIILRGVNLAEGADPEDMVAVRLLISKNRIISCQRRGIWSVNDVAEQIELGQAPKSVGHFLVFLCERLIFRMGDVMEDIEEASAEIEEQVLDNEEHDYRIEIHNLRRQIIQLKRFLIPQRDALLKIQLEKTSWISSKQQLRFREITDQLLRYIEMLDAARDMGTVSQETLYNRQNEQMNKRMYVLSIVAAFFLPLGFFTGLLGVNLAGIPIAENPLAFSWFILLLLVILGFQFWLFKRNKWL</sequence>
<keyword evidence="13" id="KW-1185">Reference proteome</keyword>
<dbReference type="GO" id="GO:0005886">
    <property type="term" value="C:plasma membrane"/>
    <property type="evidence" value="ECO:0007669"/>
    <property type="project" value="UniProtKB-SubCell"/>
</dbReference>
<evidence type="ECO:0000313" key="12">
    <source>
        <dbReference type="EMBL" id="SFF55987.1"/>
    </source>
</evidence>
<dbReference type="InterPro" id="IPR045861">
    <property type="entry name" value="CorA_cytoplasmic_dom"/>
</dbReference>
<dbReference type="CDD" id="cd12833">
    <property type="entry name" value="ZntB-like_1"/>
    <property type="match status" value="1"/>
</dbReference>
<proteinExistence type="inferred from homology"/>
<dbReference type="PANTHER" id="PTHR46494:SF3">
    <property type="entry name" value="ZINC TRANSPORT PROTEIN ZNTB"/>
    <property type="match status" value="1"/>
</dbReference>
<dbReference type="RefSeq" id="WP_093920771.1">
    <property type="nucleotide sequence ID" value="NZ_FONW01000009.1"/>
</dbReference>
<protein>
    <submittedName>
        <fullName evidence="12">Zinc transporter</fullName>
    </submittedName>
</protein>
<evidence type="ECO:0000256" key="5">
    <source>
        <dbReference type="ARBA" id="ARBA00022519"/>
    </source>
</evidence>
<feature type="transmembrane region" description="Helical" evidence="11">
    <location>
        <begin position="261"/>
        <end position="283"/>
    </location>
</feature>
<comment type="subcellular location">
    <subcellularLocation>
        <location evidence="1">Cell membrane</location>
        <topology evidence="1">Multi-pass membrane protein</topology>
    </subcellularLocation>
</comment>
<keyword evidence="3" id="KW-0813">Transport</keyword>
<dbReference type="EMBL" id="FONW01000009">
    <property type="protein sequence ID" value="SFF55987.1"/>
    <property type="molecule type" value="Genomic_DNA"/>
</dbReference>
<keyword evidence="5" id="KW-0997">Cell inner membrane</keyword>
<evidence type="ECO:0000256" key="4">
    <source>
        <dbReference type="ARBA" id="ARBA00022475"/>
    </source>
</evidence>
<dbReference type="GO" id="GO:0015087">
    <property type="term" value="F:cobalt ion transmembrane transporter activity"/>
    <property type="evidence" value="ECO:0007669"/>
    <property type="project" value="TreeGrafter"/>
</dbReference>
<accession>A0A1I2JS97</accession>
<reference evidence="12 13" key="1">
    <citation type="submission" date="2016-10" db="EMBL/GenBank/DDBJ databases">
        <authorList>
            <person name="de Groot N.N."/>
        </authorList>
    </citation>
    <scope>NUCLEOTIDE SEQUENCE [LARGE SCALE GENOMIC DNA]</scope>
    <source>
        <strain evidence="12 13">CGMCC 1.9156</strain>
    </source>
</reference>
<keyword evidence="4" id="KW-1003">Cell membrane</keyword>
<dbReference type="AlphaFoldDB" id="A0A1I2JS97"/>
<evidence type="ECO:0000256" key="7">
    <source>
        <dbReference type="ARBA" id="ARBA00022833"/>
    </source>
</evidence>
<dbReference type="STRING" id="655355.SAMN05216283_10983"/>
<evidence type="ECO:0000256" key="1">
    <source>
        <dbReference type="ARBA" id="ARBA00004651"/>
    </source>
</evidence>
<evidence type="ECO:0000256" key="3">
    <source>
        <dbReference type="ARBA" id="ARBA00022448"/>
    </source>
</evidence>
<dbReference type="Proteomes" id="UP000198964">
    <property type="component" value="Unassembled WGS sequence"/>
</dbReference>
<evidence type="ECO:0000256" key="6">
    <source>
        <dbReference type="ARBA" id="ARBA00022692"/>
    </source>
</evidence>
<evidence type="ECO:0000256" key="8">
    <source>
        <dbReference type="ARBA" id="ARBA00022989"/>
    </source>
</evidence>
<dbReference type="InterPro" id="IPR002523">
    <property type="entry name" value="MgTranspt_CorA/ZnTranspt_ZntB"/>
</dbReference>
<gene>
    <name evidence="12" type="ORF">SAMN05216283_10983</name>
</gene>
<comment type="similarity">
    <text evidence="2">Belongs to the CorA metal ion transporter (MIT) (TC 1.A.35) family.</text>
</comment>
<dbReference type="InterPro" id="IPR045863">
    <property type="entry name" value="CorA_TM1_TM2"/>
</dbReference>
<dbReference type="PANTHER" id="PTHR46494">
    <property type="entry name" value="CORA FAMILY METAL ION TRANSPORTER (EUROFUNG)"/>
    <property type="match status" value="1"/>
</dbReference>
<dbReference type="SUPFAM" id="SSF144083">
    <property type="entry name" value="Magnesium transport protein CorA, transmembrane region"/>
    <property type="match status" value="1"/>
</dbReference>
<name>A0A1I2JS97_9BACT</name>
<dbReference type="GO" id="GO:0000287">
    <property type="term" value="F:magnesium ion binding"/>
    <property type="evidence" value="ECO:0007669"/>
    <property type="project" value="TreeGrafter"/>
</dbReference>
<evidence type="ECO:0000256" key="10">
    <source>
        <dbReference type="ARBA" id="ARBA00023136"/>
    </source>
</evidence>
<organism evidence="12 13">
    <name type="scientific">Sunxiuqinia elliptica</name>
    <dbReference type="NCBI Taxonomy" id="655355"/>
    <lineage>
        <taxon>Bacteria</taxon>
        <taxon>Pseudomonadati</taxon>
        <taxon>Bacteroidota</taxon>
        <taxon>Bacteroidia</taxon>
        <taxon>Marinilabiliales</taxon>
        <taxon>Prolixibacteraceae</taxon>
        <taxon>Sunxiuqinia</taxon>
    </lineage>
</organism>
<evidence type="ECO:0000313" key="13">
    <source>
        <dbReference type="Proteomes" id="UP000198964"/>
    </source>
</evidence>
<keyword evidence="8 11" id="KW-1133">Transmembrane helix</keyword>
<evidence type="ECO:0000256" key="11">
    <source>
        <dbReference type="SAM" id="Phobius"/>
    </source>
</evidence>
<dbReference type="GO" id="GO:0050897">
    <property type="term" value="F:cobalt ion binding"/>
    <property type="evidence" value="ECO:0007669"/>
    <property type="project" value="TreeGrafter"/>
</dbReference>
<feature type="transmembrane region" description="Helical" evidence="11">
    <location>
        <begin position="295"/>
        <end position="315"/>
    </location>
</feature>
<evidence type="ECO:0000256" key="9">
    <source>
        <dbReference type="ARBA" id="ARBA00023065"/>
    </source>
</evidence>
<dbReference type="Gene3D" id="3.30.460.20">
    <property type="entry name" value="CorA soluble domain-like"/>
    <property type="match status" value="1"/>
</dbReference>
<keyword evidence="7" id="KW-0862">Zinc</keyword>
<evidence type="ECO:0000256" key="2">
    <source>
        <dbReference type="ARBA" id="ARBA00009765"/>
    </source>
</evidence>
<keyword evidence="6 11" id="KW-0812">Transmembrane</keyword>
<keyword evidence="9" id="KW-0406">Ion transport</keyword>
<dbReference type="Pfam" id="PF01544">
    <property type="entry name" value="CorA"/>
    <property type="match status" value="1"/>
</dbReference>
<dbReference type="GO" id="GO:0015095">
    <property type="term" value="F:magnesium ion transmembrane transporter activity"/>
    <property type="evidence" value="ECO:0007669"/>
    <property type="project" value="TreeGrafter"/>
</dbReference>
<dbReference type="Gene3D" id="1.20.58.340">
    <property type="entry name" value="Magnesium transport protein CorA, transmembrane region"/>
    <property type="match status" value="2"/>
</dbReference>
<keyword evidence="10 11" id="KW-0472">Membrane</keyword>
<dbReference type="SUPFAM" id="SSF143865">
    <property type="entry name" value="CorA soluble domain-like"/>
    <property type="match status" value="1"/>
</dbReference>